<dbReference type="InterPro" id="IPR000182">
    <property type="entry name" value="GNAT_dom"/>
</dbReference>
<comment type="caution">
    <text evidence="5">The sequence shown here is derived from an EMBL/GenBank/DDBJ whole genome shotgun (WGS) entry which is preliminary data.</text>
</comment>
<feature type="domain" description="N-acetyltransferase" evidence="4">
    <location>
        <begin position="12"/>
        <end position="179"/>
    </location>
</feature>
<dbReference type="GO" id="GO:0004596">
    <property type="term" value="F:protein-N-terminal amino-acid acetyltransferase activity"/>
    <property type="evidence" value="ECO:0007669"/>
    <property type="project" value="InterPro"/>
</dbReference>
<sequence>MEDPVKIDISKIEYKHYEGEHHLELIIDMIKAELSEPYPIFTYRYFVDNWPELTFLAYYPPTGEYIGCAVSKLEPKKVRDPIIQSDTDREKDQIFCKSGYVAMLAVLPKYRGNGLGRILVEKTVQAMEEQEADEVVLETEVTNKAALHLYQSLGFVREKRLLSYYLNGNDAFKLILFLKEIE</sequence>
<name>A0AAD1Y076_EUPCR</name>
<keyword evidence="2" id="KW-0012">Acyltransferase</keyword>
<evidence type="ECO:0000256" key="3">
    <source>
        <dbReference type="ARBA" id="ARBA00024025"/>
    </source>
</evidence>
<dbReference type="PROSITE" id="PS51186">
    <property type="entry name" value="GNAT"/>
    <property type="match status" value="1"/>
</dbReference>
<dbReference type="GO" id="GO:0031417">
    <property type="term" value="C:NatC complex"/>
    <property type="evidence" value="ECO:0007669"/>
    <property type="project" value="TreeGrafter"/>
</dbReference>
<dbReference type="Proteomes" id="UP001295684">
    <property type="component" value="Unassembled WGS sequence"/>
</dbReference>
<keyword evidence="1" id="KW-0808">Transferase</keyword>
<dbReference type="InterPro" id="IPR016181">
    <property type="entry name" value="Acyl_CoA_acyltransferase"/>
</dbReference>
<comment type="similarity">
    <text evidence="3">Belongs to the acetyltransferase family. MAK3 subfamily.</text>
</comment>
<dbReference type="PANTHER" id="PTHR45896:SF1">
    <property type="entry name" value="N-ALPHA-ACETYLTRANSFERASE 30"/>
    <property type="match status" value="1"/>
</dbReference>
<dbReference type="Gene3D" id="3.40.630.30">
    <property type="match status" value="1"/>
</dbReference>
<dbReference type="PANTHER" id="PTHR45896">
    <property type="entry name" value="N-ALPHA-ACETYLTRANSFERASE 30"/>
    <property type="match status" value="1"/>
</dbReference>
<evidence type="ECO:0000259" key="4">
    <source>
        <dbReference type="PROSITE" id="PS51186"/>
    </source>
</evidence>
<evidence type="ECO:0000313" key="5">
    <source>
        <dbReference type="EMBL" id="CAI2382813.1"/>
    </source>
</evidence>
<dbReference type="Pfam" id="PF00583">
    <property type="entry name" value="Acetyltransf_1"/>
    <property type="match status" value="1"/>
</dbReference>
<dbReference type="AlphaFoldDB" id="A0AAD1Y076"/>
<reference evidence="5" key="1">
    <citation type="submission" date="2023-07" db="EMBL/GenBank/DDBJ databases">
        <authorList>
            <consortium name="AG Swart"/>
            <person name="Singh M."/>
            <person name="Singh A."/>
            <person name="Seah K."/>
            <person name="Emmerich C."/>
        </authorList>
    </citation>
    <scope>NUCLEOTIDE SEQUENCE</scope>
    <source>
        <strain evidence="5">DP1</strain>
    </source>
</reference>
<gene>
    <name evidence="5" type="ORF">ECRASSUSDP1_LOCUS24300</name>
</gene>
<dbReference type="SUPFAM" id="SSF55729">
    <property type="entry name" value="Acyl-CoA N-acyltransferases (Nat)"/>
    <property type="match status" value="1"/>
</dbReference>
<organism evidence="5 6">
    <name type="scientific">Euplotes crassus</name>
    <dbReference type="NCBI Taxonomy" id="5936"/>
    <lineage>
        <taxon>Eukaryota</taxon>
        <taxon>Sar</taxon>
        <taxon>Alveolata</taxon>
        <taxon>Ciliophora</taxon>
        <taxon>Intramacronucleata</taxon>
        <taxon>Spirotrichea</taxon>
        <taxon>Hypotrichia</taxon>
        <taxon>Euplotida</taxon>
        <taxon>Euplotidae</taxon>
        <taxon>Moneuplotes</taxon>
    </lineage>
</organism>
<evidence type="ECO:0000313" key="6">
    <source>
        <dbReference type="Proteomes" id="UP001295684"/>
    </source>
</evidence>
<keyword evidence="6" id="KW-1185">Reference proteome</keyword>
<accession>A0AAD1Y076</accession>
<evidence type="ECO:0000256" key="1">
    <source>
        <dbReference type="ARBA" id="ARBA00022679"/>
    </source>
</evidence>
<dbReference type="InterPro" id="IPR044542">
    <property type="entry name" value="NAA30-like"/>
</dbReference>
<protein>
    <recommendedName>
        <fullName evidence="4">N-acetyltransferase domain-containing protein</fullName>
    </recommendedName>
</protein>
<proteinExistence type="inferred from homology"/>
<dbReference type="CDD" id="cd04301">
    <property type="entry name" value="NAT_SF"/>
    <property type="match status" value="1"/>
</dbReference>
<dbReference type="EMBL" id="CAMPGE010025014">
    <property type="protein sequence ID" value="CAI2382813.1"/>
    <property type="molecule type" value="Genomic_DNA"/>
</dbReference>
<evidence type="ECO:0000256" key="2">
    <source>
        <dbReference type="ARBA" id="ARBA00023315"/>
    </source>
</evidence>